<gene>
    <name evidence="2" type="ORF">E3T23_10025</name>
</gene>
<reference evidence="2 3" key="1">
    <citation type="submission" date="2019-03" db="EMBL/GenBank/DDBJ databases">
        <title>Genomics of glacier-inhabiting Cryobacterium strains.</title>
        <authorList>
            <person name="Liu Q."/>
            <person name="Xin Y.-H."/>
        </authorList>
    </citation>
    <scope>NUCLEOTIDE SEQUENCE [LARGE SCALE GENOMIC DNA]</scope>
    <source>
        <strain evidence="2 3">TMT2-48-2</strain>
    </source>
</reference>
<dbReference type="Proteomes" id="UP000298433">
    <property type="component" value="Unassembled WGS sequence"/>
</dbReference>
<dbReference type="EMBL" id="SOGN01000044">
    <property type="protein sequence ID" value="TFC79595.1"/>
    <property type="molecule type" value="Genomic_DNA"/>
</dbReference>
<dbReference type="RefSeq" id="WP_134370228.1">
    <property type="nucleotide sequence ID" value="NZ_SOGN01000044.1"/>
</dbReference>
<evidence type="ECO:0000313" key="2">
    <source>
        <dbReference type="EMBL" id="TFC79595.1"/>
    </source>
</evidence>
<name>A0A4R8XPA9_9MICO</name>
<keyword evidence="3" id="KW-1185">Reference proteome</keyword>
<dbReference type="AlphaFoldDB" id="A0A4R8XPA9"/>
<evidence type="ECO:0000256" key="1">
    <source>
        <dbReference type="SAM" id="MobiDB-lite"/>
    </source>
</evidence>
<organism evidence="2 3">
    <name type="scientific">Cryobacterium cheniae</name>
    <dbReference type="NCBI Taxonomy" id="1259262"/>
    <lineage>
        <taxon>Bacteria</taxon>
        <taxon>Bacillati</taxon>
        <taxon>Actinomycetota</taxon>
        <taxon>Actinomycetes</taxon>
        <taxon>Micrococcales</taxon>
        <taxon>Microbacteriaceae</taxon>
        <taxon>Cryobacterium</taxon>
    </lineage>
</organism>
<accession>A0A4R8XPA9</accession>
<comment type="caution">
    <text evidence="2">The sequence shown here is derived from an EMBL/GenBank/DDBJ whole genome shotgun (WGS) entry which is preliminary data.</text>
</comment>
<sequence>MKRIFHPGGSVVTGDDLAVAVMYYAEALSLRPQVDVVDLPIIDDTGLVGRVQILIGGSGRLGCITVESCLSELLEPDTVDTLRHKARAGTASGRASWTGDGLDSPQFDEFDY</sequence>
<dbReference type="OrthoDB" id="5119511at2"/>
<evidence type="ECO:0000313" key="3">
    <source>
        <dbReference type="Proteomes" id="UP000298433"/>
    </source>
</evidence>
<proteinExistence type="predicted"/>
<protein>
    <submittedName>
        <fullName evidence="2">Uncharacterized protein</fullName>
    </submittedName>
</protein>
<feature type="region of interest" description="Disordered" evidence="1">
    <location>
        <begin position="88"/>
        <end position="112"/>
    </location>
</feature>